<dbReference type="SUPFAM" id="SSF51735">
    <property type="entry name" value="NAD(P)-binding Rossmann-fold domains"/>
    <property type="match status" value="1"/>
</dbReference>
<dbReference type="Proteomes" id="UP000235116">
    <property type="component" value="Chromosome"/>
</dbReference>
<feature type="domain" description="Ketoreductase" evidence="4">
    <location>
        <begin position="7"/>
        <end position="190"/>
    </location>
</feature>
<gene>
    <name evidence="5" type="ORF">Kalk_13735</name>
</gene>
<dbReference type="GO" id="GO:0016020">
    <property type="term" value="C:membrane"/>
    <property type="evidence" value="ECO:0007669"/>
    <property type="project" value="TreeGrafter"/>
</dbReference>
<organism evidence="5 6">
    <name type="scientific">Ketobacter alkanivorans</name>
    <dbReference type="NCBI Taxonomy" id="1917421"/>
    <lineage>
        <taxon>Bacteria</taxon>
        <taxon>Pseudomonadati</taxon>
        <taxon>Pseudomonadota</taxon>
        <taxon>Gammaproteobacteria</taxon>
        <taxon>Pseudomonadales</taxon>
        <taxon>Ketobacteraceae</taxon>
        <taxon>Ketobacter</taxon>
    </lineage>
</organism>
<dbReference type="OrthoDB" id="7301144at2"/>
<evidence type="ECO:0000313" key="6">
    <source>
        <dbReference type="Proteomes" id="UP000235116"/>
    </source>
</evidence>
<dbReference type="RefSeq" id="WP_101894795.1">
    <property type="nucleotide sequence ID" value="NZ_CP022684.1"/>
</dbReference>
<protein>
    <submittedName>
        <fullName evidence="5">Acetoin dehydrogenase</fullName>
    </submittedName>
</protein>
<accession>A0A2K9LMG5</accession>
<dbReference type="PANTHER" id="PTHR44196:SF1">
    <property type="entry name" value="DEHYDROGENASE_REDUCTASE SDR FAMILY MEMBER 7B"/>
    <property type="match status" value="1"/>
</dbReference>
<dbReference type="Gene3D" id="3.40.50.720">
    <property type="entry name" value="NAD(P)-binding Rossmann-like Domain"/>
    <property type="match status" value="1"/>
</dbReference>
<dbReference type="SMART" id="SM00822">
    <property type="entry name" value="PKS_KR"/>
    <property type="match status" value="1"/>
</dbReference>
<evidence type="ECO:0000256" key="2">
    <source>
        <dbReference type="ARBA" id="ARBA00023002"/>
    </source>
</evidence>
<evidence type="ECO:0000259" key="4">
    <source>
        <dbReference type="SMART" id="SM00822"/>
    </source>
</evidence>
<dbReference type="Pfam" id="PF00106">
    <property type="entry name" value="adh_short"/>
    <property type="match status" value="1"/>
</dbReference>
<dbReference type="AlphaFoldDB" id="A0A2K9LMG5"/>
<dbReference type="PANTHER" id="PTHR44196">
    <property type="entry name" value="DEHYDROGENASE/REDUCTASE SDR FAMILY MEMBER 7B"/>
    <property type="match status" value="1"/>
</dbReference>
<dbReference type="PRINTS" id="PR00081">
    <property type="entry name" value="GDHRDH"/>
</dbReference>
<dbReference type="PRINTS" id="PR00080">
    <property type="entry name" value="SDRFAMILY"/>
</dbReference>
<evidence type="ECO:0000256" key="1">
    <source>
        <dbReference type="ARBA" id="ARBA00006484"/>
    </source>
</evidence>
<dbReference type="EMBL" id="CP022684">
    <property type="protein sequence ID" value="AUM13417.1"/>
    <property type="molecule type" value="Genomic_DNA"/>
</dbReference>
<keyword evidence="2" id="KW-0560">Oxidoreductase</keyword>
<dbReference type="InterPro" id="IPR002347">
    <property type="entry name" value="SDR_fam"/>
</dbReference>
<proteinExistence type="inferred from homology"/>
<dbReference type="KEGG" id="kak:Kalk_13735"/>
<dbReference type="GO" id="GO:0016491">
    <property type="term" value="F:oxidoreductase activity"/>
    <property type="evidence" value="ECO:0007669"/>
    <property type="project" value="UniProtKB-KW"/>
</dbReference>
<dbReference type="FunFam" id="3.40.50.720:FF:000084">
    <property type="entry name" value="Short-chain dehydrogenase reductase"/>
    <property type="match status" value="1"/>
</dbReference>
<keyword evidence="6" id="KW-1185">Reference proteome</keyword>
<dbReference type="InterPro" id="IPR036291">
    <property type="entry name" value="NAD(P)-bd_dom_sf"/>
</dbReference>
<name>A0A2K9LMG5_9GAMM</name>
<evidence type="ECO:0000256" key="3">
    <source>
        <dbReference type="RuleBase" id="RU000363"/>
    </source>
</evidence>
<sequence>MKSLTNKVVALTGASSGIGRALALQLAERGCQLALADVNAEGLKETAASLPASTRVTTHIVDVSNKDQVYQWAEDVVNAHGGVDVIINNAGVASQGLIEDLNYDDFNWVFDIVFYGVLYGTKAFLPYLRQRPEGHIVNISSVNGFFPFPSNGPYNCAKHAVKALNQTLIQELRGSNIHITSVHPGGIKTNIVRNSRVVQPLDPKLSKEQAAARFDKIAGTTAEKAASIIIGGIQKNKQRLLVGKDAYVLDILTRTFPQGFSNLVGRVMLRG</sequence>
<dbReference type="InterPro" id="IPR057326">
    <property type="entry name" value="KR_dom"/>
</dbReference>
<reference evidence="6" key="1">
    <citation type="submission" date="2017-08" db="EMBL/GenBank/DDBJ databases">
        <title>Direct submision.</title>
        <authorList>
            <person name="Kim S.-J."/>
            <person name="Rhee S.-K."/>
        </authorList>
    </citation>
    <scope>NUCLEOTIDE SEQUENCE [LARGE SCALE GENOMIC DNA]</scope>
    <source>
        <strain evidence="6">GI5</strain>
    </source>
</reference>
<evidence type="ECO:0000313" key="5">
    <source>
        <dbReference type="EMBL" id="AUM13417.1"/>
    </source>
</evidence>
<comment type="similarity">
    <text evidence="1 3">Belongs to the short-chain dehydrogenases/reductases (SDR) family.</text>
</comment>